<reference evidence="1" key="1">
    <citation type="journal article" date="2021" name="New Phytol.">
        <title>Evolutionary innovations through gain and loss of genes in the ectomycorrhizal Boletales.</title>
        <authorList>
            <person name="Wu G."/>
            <person name="Miyauchi S."/>
            <person name="Morin E."/>
            <person name="Kuo A."/>
            <person name="Drula E."/>
            <person name="Varga T."/>
            <person name="Kohler A."/>
            <person name="Feng B."/>
            <person name="Cao Y."/>
            <person name="Lipzen A."/>
            <person name="Daum C."/>
            <person name="Hundley H."/>
            <person name="Pangilinan J."/>
            <person name="Johnson J."/>
            <person name="Barry K."/>
            <person name="LaButti K."/>
            <person name="Ng V."/>
            <person name="Ahrendt S."/>
            <person name="Min B."/>
            <person name="Choi I.G."/>
            <person name="Park H."/>
            <person name="Plett J.M."/>
            <person name="Magnuson J."/>
            <person name="Spatafora J.W."/>
            <person name="Nagy L.G."/>
            <person name="Henrissat B."/>
            <person name="Grigoriev I.V."/>
            <person name="Yang Z.L."/>
            <person name="Xu J."/>
            <person name="Martin F.M."/>
        </authorList>
    </citation>
    <scope>NUCLEOTIDE SEQUENCE</scope>
    <source>
        <strain evidence="1">KUC20120723A-06</strain>
    </source>
</reference>
<proteinExistence type="predicted"/>
<protein>
    <submittedName>
        <fullName evidence="1">Uncharacterized protein</fullName>
    </submittedName>
</protein>
<evidence type="ECO:0000313" key="1">
    <source>
        <dbReference type="EMBL" id="KAH7917655.1"/>
    </source>
</evidence>
<feature type="non-terminal residue" evidence="1">
    <location>
        <position position="1"/>
    </location>
</feature>
<gene>
    <name evidence="1" type="ORF">BV22DRAFT_1052283</name>
</gene>
<comment type="caution">
    <text evidence="1">The sequence shown here is derived from an EMBL/GenBank/DDBJ whole genome shotgun (WGS) entry which is preliminary data.</text>
</comment>
<organism evidence="1 2">
    <name type="scientific">Leucogyrophana mollusca</name>
    <dbReference type="NCBI Taxonomy" id="85980"/>
    <lineage>
        <taxon>Eukaryota</taxon>
        <taxon>Fungi</taxon>
        <taxon>Dikarya</taxon>
        <taxon>Basidiomycota</taxon>
        <taxon>Agaricomycotina</taxon>
        <taxon>Agaricomycetes</taxon>
        <taxon>Agaricomycetidae</taxon>
        <taxon>Boletales</taxon>
        <taxon>Boletales incertae sedis</taxon>
        <taxon>Leucogyrophana</taxon>
    </lineage>
</organism>
<evidence type="ECO:0000313" key="2">
    <source>
        <dbReference type="Proteomes" id="UP000790709"/>
    </source>
</evidence>
<dbReference type="Proteomes" id="UP000790709">
    <property type="component" value="Unassembled WGS sequence"/>
</dbReference>
<dbReference type="EMBL" id="MU266977">
    <property type="protein sequence ID" value="KAH7917655.1"/>
    <property type="molecule type" value="Genomic_DNA"/>
</dbReference>
<keyword evidence="2" id="KW-1185">Reference proteome</keyword>
<sequence>ARPRAHQRIAQRLHKCKTQFSDLALAYSQLEDIDVLGAVVYTGVNPTGRQLSSLWAGSDISKTLLKVHRLSTSLSQASLKTSILQLLDGENRVEALSEILQEKINQPKRCFNWKVFLNTAYKYQIRLVNWPLGVDAPGPDFDFKELQIANFRKIVKAYFVPPSVWVDLK</sequence>
<name>A0ACB8AVY2_9AGAM</name>
<accession>A0ACB8AVY2</accession>